<gene>
    <name evidence="1" type="ORF">LCGC14_0654950</name>
</gene>
<protein>
    <submittedName>
        <fullName evidence="1">Uncharacterized protein</fullName>
    </submittedName>
</protein>
<evidence type="ECO:0000313" key="1">
    <source>
        <dbReference type="EMBL" id="KKN48233.1"/>
    </source>
</evidence>
<comment type="caution">
    <text evidence="1">The sequence shown here is derived from an EMBL/GenBank/DDBJ whole genome shotgun (WGS) entry which is preliminary data.</text>
</comment>
<proteinExistence type="predicted"/>
<accession>A0A0F9U3J3</accession>
<dbReference type="AlphaFoldDB" id="A0A0F9U3J3"/>
<sequence length="67" mass="7857">MSEKKAVLIIGLAFLSLLPVWRSGLRENMNLFEFVMVHTIFSPYDVTYVPEEYLTRGEIEGIYMEIR</sequence>
<dbReference type="EMBL" id="LAZR01001231">
    <property type="protein sequence ID" value="KKN48233.1"/>
    <property type="molecule type" value="Genomic_DNA"/>
</dbReference>
<name>A0A0F9U3J3_9ZZZZ</name>
<organism evidence="1">
    <name type="scientific">marine sediment metagenome</name>
    <dbReference type="NCBI Taxonomy" id="412755"/>
    <lineage>
        <taxon>unclassified sequences</taxon>
        <taxon>metagenomes</taxon>
        <taxon>ecological metagenomes</taxon>
    </lineage>
</organism>
<reference evidence="1" key="1">
    <citation type="journal article" date="2015" name="Nature">
        <title>Complex archaea that bridge the gap between prokaryotes and eukaryotes.</title>
        <authorList>
            <person name="Spang A."/>
            <person name="Saw J.H."/>
            <person name="Jorgensen S.L."/>
            <person name="Zaremba-Niedzwiedzka K."/>
            <person name="Martijn J."/>
            <person name="Lind A.E."/>
            <person name="van Eijk R."/>
            <person name="Schleper C."/>
            <person name="Guy L."/>
            <person name="Ettema T.J."/>
        </authorList>
    </citation>
    <scope>NUCLEOTIDE SEQUENCE</scope>
</reference>